<dbReference type="AlphaFoldDB" id="A0A0G4EA94"/>
<feature type="compositionally biased region" description="Polar residues" evidence="10">
    <location>
        <begin position="418"/>
        <end position="428"/>
    </location>
</feature>
<dbReference type="InterPro" id="IPR000073">
    <property type="entry name" value="AB_hydrolase_1"/>
</dbReference>
<dbReference type="EC" id="3.4.11.5" evidence="4"/>
<feature type="domain" description="AB hydrolase-1" evidence="11">
    <location>
        <begin position="122"/>
        <end position="273"/>
    </location>
</feature>
<evidence type="ECO:0000256" key="3">
    <source>
        <dbReference type="ARBA" id="ARBA00010088"/>
    </source>
</evidence>
<dbReference type="OrthoDB" id="10249433at2759"/>
<dbReference type="GO" id="GO:0006508">
    <property type="term" value="P:proteolysis"/>
    <property type="evidence" value="ECO:0007669"/>
    <property type="project" value="UniProtKB-KW"/>
</dbReference>
<dbReference type="GO" id="GO:0005737">
    <property type="term" value="C:cytoplasm"/>
    <property type="evidence" value="ECO:0007669"/>
    <property type="project" value="UniProtKB-SubCell"/>
</dbReference>
<comment type="similarity">
    <text evidence="3">Belongs to the peptidase S33 family.</text>
</comment>
<dbReference type="InterPro" id="IPR002410">
    <property type="entry name" value="Peptidase_S33"/>
</dbReference>
<evidence type="ECO:0000256" key="4">
    <source>
        <dbReference type="ARBA" id="ARBA00012568"/>
    </source>
</evidence>
<evidence type="ECO:0000256" key="9">
    <source>
        <dbReference type="ARBA" id="ARBA00029605"/>
    </source>
</evidence>
<name>A0A0G4EA94_VITBC</name>
<evidence type="ECO:0000256" key="10">
    <source>
        <dbReference type="SAM" id="MobiDB-lite"/>
    </source>
</evidence>
<keyword evidence="6" id="KW-0963">Cytoplasm</keyword>
<dbReference type="Proteomes" id="UP000041254">
    <property type="component" value="Unassembled WGS sequence"/>
</dbReference>
<organism evidence="12 13">
    <name type="scientific">Vitrella brassicaformis (strain CCMP3155)</name>
    <dbReference type="NCBI Taxonomy" id="1169540"/>
    <lineage>
        <taxon>Eukaryota</taxon>
        <taxon>Sar</taxon>
        <taxon>Alveolata</taxon>
        <taxon>Colpodellida</taxon>
        <taxon>Vitrellaceae</taxon>
        <taxon>Vitrella</taxon>
    </lineage>
</organism>
<dbReference type="Gene3D" id="3.40.50.1820">
    <property type="entry name" value="alpha/beta hydrolase"/>
    <property type="match status" value="2"/>
</dbReference>
<feature type="compositionally biased region" description="Acidic residues" evidence="10">
    <location>
        <begin position="294"/>
        <end position="305"/>
    </location>
</feature>
<feature type="region of interest" description="Disordered" evidence="10">
    <location>
        <begin position="418"/>
        <end position="459"/>
    </location>
</feature>
<feature type="compositionally biased region" description="Gly residues" evidence="10">
    <location>
        <begin position="431"/>
        <end position="440"/>
    </location>
</feature>
<sequence>MEFPGYFHISFDSIVKSALLLLIGWVLGRIWSTWSIRAAPTGTSSPPPLSREKSAESDHPRRQSTESSGHRPSLPHCSPNVDDALEHILYPPQLPTLQGFFTSKKGNHHIYYEVCGNRQGWPVCVLHGGPGGAGATPILRRFHDPDAYKLVLFDQRGAGRSYADGDVCEDNTIWHLIDDMEQLRELLHIRQWQVCGGSFGSAVALTYAICHPHRVSSLVLRGVHTLRQREFEFFYQWGARNFYPDAWQVFAGLVPKQQQRSLIQAYHQLLHEPEPHNQMPIDGEDDEDDNIAEEEAEQPEGDDIETNPNPNPNLLSPSAATARPRCNTDMDTIEMDEESESPKPQRNATFDTPPSSGQATEQPQECESDVPAKGRPRAESDRLLAAFAWSEWSETAAKVRPPPQKDVTVMRLISTSRGISPRNSTQTGRLCAGGGLGGDGSPVRSESAQSGSSEGGVVGPAVKSVSALKEEVRSMMRKGNTRKAAILRQTFRIRSHYFVNRGFLPHDGWILQHLSTLKKDIPIEIVQGRLDLICPPVTAWEVKQACGWANLVLVPAAGHSMSEPGIAKALVRATKKLANLF</sequence>
<feature type="region of interest" description="Disordered" evidence="10">
    <location>
        <begin position="294"/>
        <end position="377"/>
    </location>
</feature>
<dbReference type="GO" id="GO:0004177">
    <property type="term" value="F:aminopeptidase activity"/>
    <property type="evidence" value="ECO:0007669"/>
    <property type="project" value="UniProtKB-KW"/>
</dbReference>
<accession>A0A0G4EA94</accession>
<feature type="compositionally biased region" description="Low complexity" evidence="10">
    <location>
        <begin position="443"/>
        <end position="452"/>
    </location>
</feature>
<dbReference type="InterPro" id="IPR005944">
    <property type="entry name" value="Pro_iminopeptidase"/>
</dbReference>
<evidence type="ECO:0000256" key="2">
    <source>
        <dbReference type="ARBA" id="ARBA00004496"/>
    </source>
</evidence>
<comment type="subcellular location">
    <subcellularLocation>
        <location evidence="2">Cytoplasm</location>
    </subcellularLocation>
</comment>
<comment type="catalytic activity">
    <reaction evidence="1">
        <text>Release of N-terminal proline from a peptide.</text>
        <dbReference type="EC" id="3.4.11.5"/>
    </reaction>
</comment>
<feature type="compositionally biased region" description="Polar residues" evidence="10">
    <location>
        <begin position="342"/>
        <end position="365"/>
    </location>
</feature>
<dbReference type="PRINTS" id="PR00793">
    <property type="entry name" value="PROAMNOPTASE"/>
</dbReference>
<evidence type="ECO:0000313" key="12">
    <source>
        <dbReference type="EMBL" id="CEL92518.1"/>
    </source>
</evidence>
<keyword evidence="13" id="KW-1185">Reference proteome</keyword>
<keyword evidence="5" id="KW-0031">Aminopeptidase</keyword>
<dbReference type="STRING" id="1169540.A0A0G4EA94"/>
<dbReference type="SUPFAM" id="SSF53474">
    <property type="entry name" value="alpha/beta-Hydrolases"/>
    <property type="match status" value="2"/>
</dbReference>
<gene>
    <name evidence="12" type="ORF">Vbra_4683</name>
</gene>
<keyword evidence="7" id="KW-0645">Protease</keyword>
<dbReference type="PRINTS" id="PR00111">
    <property type="entry name" value="ABHYDROLASE"/>
</dbReference>
<feature type="compositionally biased region" description="Basic and acidic residues" evidence="10">
    <location>
        <begin position="50"/>
        <end position="64"/>
    </location>
</feature>
<evidence type="ECO:0000256" key="7">
    <source>
        <dbReference type="ARBA" id="ARBA00022670"/>
    </source>
</evidence>
<dbReference type="PANTHER" id="PTHR43722">
    <property type="entry name" value="PROLINE IMINOPEPTIDASE"/>
    <property type="match status" value="1"/>
</dbReference>
<dbReference type="InterPro" id="IPR029058">
    <property type="entry name" value="AB_hydrolase_fold"/>
</dbReference>
<evidence type="ECO:0000256" key="8">
    <source>
        <dbReference type="ARBA" id="ARBA00022801"/>
    </source>
</evidence>
<reference evidence="12 13" key="1">
    <citation type="submission" date="2014-11" db="EMBL/GenBank/DDBJ databases">
        <authorList>
            <person name="Zhu J."/>
            <person name="Qi W."/>
            <person name="Song R."/>
        </authorList>
    </citation>
    <scope>NUCLEOTIDE SEQUENCE [LARGE SCALE GENOMIC DNA]</scope>
</reference>
<evidence type="ECO:0000256" key="1">
    <source>
        <dbReference type="ARBA" id="ARBA00001585"/>
    </source>
</evidence>
<dbReference type="Pfam" id="PF00561">
    <property type="entry name" value="Abhydrolase_1"/>
    <property type="match status" value="1"/>
</dbReference>
<dbReference type="EMBL" id="CDMY01000086">
    <property type="protein sequence ID" value="CEL92518.1"/>
    <property type="molecule type" value="Genomic_DNA"/>
</dbReference>
<feature type="region of interest" description="Disordered" evidence="10">
    <location>
        <begin position="40"/>
        <end position="76"/>
    </location>
</feature>
<protein>
    <recommendedName>
        <fullName evidence="4">prolyl aminopeptidase</fullName>
        <ecNumber evidence="4">3.4.11.5</ecNumber>
    </recommendedName>
    <alternativeName>
        <fullName evidence="9">Prolyl aminopeptidase</fullName>
    </alternativeName>
</protein>
<keyword evidence="8" id="KW-0378">Hydrolase</keyword>
<dbReference type="VEuPathDB" id="CryptoDB:Vbra_4683"/>
<evidence type="ECO:0000259" key="11">
    <source>
        <dbReference type="Pfam" id="PF00561"/>
    </source>
</evidence>
<evidence type="ECO:0000313" key="13">
    <source>
        <dbReference type="Proteomes" id="UP000041254"/>
    </source>
</evidence>
<evidence type="ECO:0000256" key="6">
    <source>
        <dbReference type="ARBA" id="ARBA00022490"/>
    </source>
</evidence>
<dbReference type="InParanoid" id="A0A0G4EA94"/>
<proteinExistence type="inferred from homology"/>
<evidence type="ECO:0000256" key="5">
    <source>
        <dbReference type="ARBA" id="ARBA00022438"/>
    </source>
</evidence>
<dbReference type="PANTHER" id="PTHR43722:SF1">
    <property type="entry name" value="PROLINE IMINOPEPTIDASE"/>
    <property type="match status" value="1"/>
</dbReference>